<keyword evidence="1" id="KW-0614">Plasmid</keyword>
<organism evidence="1">
    <name type="scientific">Deinococcus sp. VB142</name>
    <dbReference type="NCBI Taxonomy" id="3112952"/>
    <lineage>
        <taxon>Bacteria</taxon>
        <taxon>Thermotogati</taxon>
        <taxon>Deinococcota</taxon>
        <taxon>Deinococci</taxon>
        <taxon>Deinococcales</taxon>
        <taxon>Deinococcaceae</taxon>
        <taxon>Deinococcus</taxon>
    </lineage>
</organism>
<dbReference type="RefSeq" id="WP_339098129.1">
    <property type="nucleotide sequence ID" value="NZ_CP149784.1"/>
</dbReference>
<sequence>MPEHHTQTKQRLRQLLQTGGRVATTATLAKRGLLASATALRLPQVQLDVRTRVTQSDSTRRLTFVALEEESLHQPSRDLMHAAAMTEALAQYPGLVPAGYEWRLVDSTERRQLGPGHRPDAELLSPDLNGYRQDIAVEFDAGYSPKTIKAKLRVYAESGYRDIIWMTSIHGRVASVQQLASSLGEMGKLDGVQRVTTVWSDFWSEADRYGHRPRCHKPNVAHVHF</sequence>
<geneLocation type="plasmid" evidence="1">
    <name>p1</name>
</geneLocation>
<protein>
    <submittedName>
        <fullName evidence="1">Uncharacterized protein</fullName>
    </submittedName>
</protein>
<name>A0AAU6Q7Z7_9DEIO</name>
<dbReference type="AlphaFoldDB" id="A0AAU6Q7Z7"/>
<reference evidence="1" key="1">
    <citation type="submission" date="2024-03" db="EMBL/GenBank/DDBJ databases">
        <title>Deinococcus weizhi sp. nov., isolated from human skin.</title>
        <authorList>
            <person name="Wei Z."/>
            <person name="Tian F."/>
            <person name="Yang C."/>
            <person name="Xin L.T."/>
            <person name="Wen Z.J."/>
            <person name="Lan K.C."/>
            <person name="Yu L."/>
            <person name="Zhe W."/>
            <person name="Dan F.D."/>
            <person name="Jun W."/>
            <person name="Rui Z."/>
            <person name="Yong X.J."/>
            <person name="Ting Y."/>
            <person name="Wei X."/>
            <person name="Xu Z.G."/>
            <person name="Xin Z."/>
            <person name="Dong F.G."/>
            <person name="Ni X.M."/>
            <person name="Zheng M.G."/>
            <person name="Chun Y."/>
            <person name="Qian W.X."/>
        </authorList>
    </citation>
    <scope>NUCLEOTIDE SEQUENCE</scope>
    <source>
        <strain evidence="1">VB142</strain>
        <plasmid evidence="1">p1</plasmid>
    </source>
</reference>
<evidence type="ECO:0000313" key="1">
    <source>
        <dbReference type="EMBL" id="WYF46649.1"/>
    </source>
</evidence>
<proteinExistence type="predicted"/>
<dbReference type="EMBL" id="CP149784">
    <property type="protein sequence ID" value="WYF46649.1"/>
    <property type="molecule type" value="Genomic_DNA"/>
</dbReference>
<gene>
    <name evidence="1" type="ORF">WDJ50_18160</name>
</gene>
<accession>A0AAU6Q7Z7</accession>